<sequence>MAGVYSGKGRRPAPWKRPGGEAPPAGERAVLSEKYGSAGFTLLELVVVITILGILAAMVVPAAGSFVGIQHAKLTREKLEAVRAAIVGPQNTYDERGLRVVRGYAGDMDALPKLYRFNWDEANNRWNSVADEVYNGGDVETDPEHPYIGQPRGLWEKQPADGEDLGVLWKGPYLDYPKAVFDNRYREGFSPLWKTEGVLSDAWGRALFFVKEQDNAGDPNSIYLLVISAGPDGMVKLPDPSSPPGPLDRTAAPSSCYDKNEIENQDNIVLEIAPDEWYKSNLDAQNKQTREILEKIRTALIGPPDAFDPSGRRIVGGYIGDMGQWPALWEWNASDSEWAISSGDEGQPRSLWISEPGPFDPGFGWRGPYMLKPWGTGEDEVLRDAWGEPVKFEFEYDDLDDPQLAIKLTITSSGRDKDPDTGGDNIETEITSNQWLIQGMQVKGSVRNVTPKVYEEDPPGSGNWVQAQEQPGDAIVTLKLYHRPGEDSPEASVPVTVEVPAGESVPFTLPATTEYICAGTRRLEVDVTAGDLAGPAISSLIIGAWGTQSPVEEKLLIFVKNPPGESP</sequence>
<proteinExistence type="predicted"/>
<dbReference type="KEGG" id="dae:Dtox_2669"/>
<dbReference type="STRING" id="485916.Dtox_2669"/>
<name>C8W155_DESAS</name>
<dbReference type="PROSITE" id="PS00409">
    <property type="entry name" value="PROKAR_NTER_METHYL"/>
    <property type="match status" value="1"/>
</dbReference>
<evidence type="ECO:0008006" key="5">
    <source>
        <dbReference type="Google" id="ProtNLM"/>
    </source>
</evidence>
<evidence type="ECO:0000313" key="3">
    <source>
        <dbReference type="EMBL" id="ACV63451.1"/>
    </source>
</evidence>
<organism evidence="3 4">
    <name type="scientific">Desulfofarcimen acetoxidans (strain ATCC 49208 / DSM 771 / KCTC 5769 / VKM B-1644 / 5575)</name>
    <name type="common">Desulfotomaculum acetoxidans</name>
    <dbReference type="NCBI Taxonomy" id="485916"/>
    <lineage>
        <taxon>Bacteria</taxon>
        <taxon>Bacillati</taxon>
        <taxon>Bacillota</taxon>
        <taxon>Clostridia</taxon>
        <taxon>Eubacteriales</taxon>
        <taxon>Peptococcaceae</taxon>
        <taxon>Desulfofarcimen</taxon>
    </lineage>
</organism>
<dbReference type="AlphaFoldDB" id="C8W155"/>
<dbReference type="InterPro" id="IPR045584">
    <property type="entry name" value="Pilin-like"/>
</dbReference>
<keyword evidence="4" id="KW-1185">Reference proteome</keyword>
<feature type="transmembrane region" description="Helical" evidence="2">
    <location>
        <begin position="45"/>
        <end position="69"/>
    </location>
</feature>
<dbReference type="HOGENOM" id="CLU_531829_0_0_9"/>
<dbReference type="OrthoDB" id="1805755at2"/>
<dbReference type="eggNOG" id="ENOG5033PMT">
    <property type="taxonomic scope" value="Bacteria"/>
</dbReference>
<dbReference type="SUPFAM" id="SSF54523">
    <property type="entry name" value="Pili subunits"/>
    <property type="match status" value="1"/>
</dbReference>
<dbReference type="EMBL" id="CP001720">
    <property type="protein sequence ID" value="ACV63451.1"/>
    <property type="molecule type" value="Genomic_DNA"/>
</dbReference>
<accession>C8W155</accession>
<feature type="region of interest" description="Disordered" evidence="1">
    <location>
        <begin position="1"/>
        <end position="25"/>
    </location>
</feature>
<gene>
    <name evidence="3" type="ordered locus">Dtox_2669</name>
</gene>
<reference evidence="3 4" key="1">
    <citation type="journal article" date="2009" name="Stand. Genomic Sci.">
        <title>Complete genome sequence of Desulfotomaculum acetoxidans type strain (5575).</title>
        <authorList>
            <person name="Spring S."/>
            <person name="Lapidus A."/>
            <person name="Schroder M."/>
            <person name="Gleim D."/>
            <person name="Sims D."/>
            <person name="Meincke L."/>
            <person name="Glavina Del Rio T."/>
            <person name="Tice H."/>
            <person name="Copeland A."/>
            <person name="Cheng J.F."/>
            <person name="Lucas S."/>
            <person name="Chen F."/>
            <person name="Nolan M."/>
            <person name="Bruce D."/>
            <person name="Goodwin L."/>
            <person name="Pitluck S."/>
            <person name="Ivanova N."/>
            <person name="Mavromatis K."/>
            <person name="Mikhailova N."/>
            <person name="Pati A."/>
            <person name="Chen A."/>
            <person name="Palaniappan K."/>
            <person name="Land M."/>
            <person name="Hauser L."/>
            <person name="Chang Y.J."/>
            <person name="Jeffries C.D."/>
            <person name="Chain P."/>
            <person name="Saunders E."/>
            <person name="Brettin T."/>
            <person name="Detter J.C."/>
            <person name="Goker M."/>
            <person name="Bristow J."/>
            <person name="Eisen J.A."/>
            <person name="Markowitz V."/>
            <person name="Hugenholtz P."/>
            <person name="Kyrpides N.C."/>
            <person name="Klenk H.P."/>
            <person name="Han C."/>
        </authorList>
    </citation>
    <scope>NUCLEOTIDE SEQUENCE [LARGE SCALE GENOMIC DNA]</scope>
    <source>
        <strain evidence="4">ATCC 49208 / DSM 771 / VKM B-1644</strain>
    </source>
</reference>
<evidence type="ECO:0000256" key="2">
    <source>
        <dbReference type="SAM" id="Phobius"/>
    </source>
</evidence>
<evidence type="ECO:0000256" key="1">
    <source>
        <dbReference type="SAM" id="MobiDB-lite"/>
    </source>
</evidence>
<keyword evidence="2" id="KW-0472">Membrane</keyword>
<dbReference type="InterPro" id="IPR012902">
    <property type="entry name" value="N_methyl_site"/>
</dbReference>
<dbReference type="Pfam" id="PF07963">
    <property type="entry name" value="N_methyl"/>
    <property type="match status" value="1"/>
</dbReference>
<dbReference type="Gene3D" id="3.30.700.10">
    <property type="entry name" value="Glycoprotein, Type 4 Pilin"/>
    <property type="match status" value="1"/>
</dbReference>
<keyword evidence="2" id="KW-1133">Transmembrane helix</keyword>
<protein>
    <recommendedName>
        <fullName evidence="5">Prepilin-type N-terminal cleavage/methylation domain-containing protein</fullName>
    </recommendedName>
</protein>
<dbReference type="Proteomes" id="UP000002217">
    <property type="component" value="Chromosome"/>
</dbReference>
<dbReference type="NCBIfam" id="TIGR02532">
    <property type="entry name" value="IV_pilin_GFxxxE"/>
    <property type="match status" value="1"/>
</dbReference>
<evidence type="ECO:0000313" key="4">
    <source>
        <dbReference type="Proteomes" id="UP000002217"/>
    </source>
</evidence>
<keyword evidence="2" id="KW-0812">Transmembrane</keyword>